<feature type="region of interest" description="Disordered" evidence="1">
    <location>
        <begin position="1"/>
        <end position="44"/>
    </location>
</feature>
<gene>
    <name evidence="2" type="ORF">EZS28_004849</name>
</gene>
<protein>
    <submittedName>
        <fullName evidence="2">Uncharacterized protein</fullName>
    </submittedName>
</protein>
<reference evidence="2 3" key="1">
    <citation type="submission" date="2019-03" db="EMBL/GenBank/DDBJ databases">
        <title>Single cell metagenomics reveals metabolic interactions within the superorganism composed of flagellate Streblomastix strix and complex community of Bacteroidetes bacteria on its surface.</title>
        <authorList>
            <person name="Treitli S.C."/>
            <person name="Kolisko M."/>
            <person name="Husnik F."/>
            <person name="Keeling P."/>
            <person name="Hampl V."/>
        </authorList>
    </citation>
    <scope>NUCLEOTIDE SEQUENCE [LARGE SCALE GENOMIC DNA]</scope>
    <source>
        <strain evidence="2">ST1C</strain>
    </source>
</reference>
<dbReference type="Proteomes" id="UP000324800">
    <property type="component" value="Unassembled WGS sequence"/>
</dbReference>
<accession>A0A5J4WYM7</accession>
<organism evidence="2 3">
    <name type="scientific">Streblomastix strix</name>
    <dbReference type="NCBI Taxonomy" id="222440"/>
    <lineage>
        <taxon>Eukaryota</taxon>
        <taxon>Metamonada</taxon>
        <taxon>Preaxostyla</taxon>
        <taxon>Oxymonadida</taxon>
        <taxon>Streblomastigidae</taxon>
        <taxon>Streblomastix</taxon>
    </lineage>
</organism>
<evidence type="ECO:0000313" key="3">
    <source>
        <dbReference type="Proteomes" id="UP000324800"/>
    </source>
</evidence>
<name>A0A5J4WYM7_9EUKA</name>
<sequence>MNTPQSNIRQQQSVSVVSNSNPNQNFKEPVLQQPFASAKGKPPLKNQFMYKSTVPLNSTDSSSVQSQPIVQPNITPQYAYAPAINAYQPIIQPYSMQAAQPQNMYTNQYLYSGFGFQHNSTSTQFTYRSGDKKKKP</sequence>
<dbReference type="EMBL" id="SNRW01000712">
    <property type="protein sequence ID" value="KAA6399622.1"/>
    <property type="molecule type" value="Genomic_DNA"/>
</dbReference>
<feature type="compositionally biased region" description="Low complexity" evidence="1">
    <location>
        <begin position="1"/>
        <end position="25"/>
    </location>
</feature>
<comment type="caution">
    <text evidence="2">The sequence shown here is derived from an EMBL/GenBank/DDBJ whole genome shotgun (WGS) entry which is preliminary data.</text>
</comment>
<evidence type="ECO:0000313" key="2">
    <source>
        <dbReference type="EMBL" id="KAA6399622.1"/>
    </source>
</evidence>
<evidence type="ECO:0000256" key="1">
    <source>
        <dbReference type="SAM" id="MobiDB-lite"/>
    </source>
</evidence>
<dbReference type="AlphaFoldDB" id="A0A5J4WYM7"/>
<proteinExistence type="predicted"/>